<dbReference type="AlphaFoldDB" id="A0A142BPZ4"/>
<sequence>MVKTKIIVTSLTAILSITIVSVWLFISEKHAAQDTRAKFFGTSQKYPTSGGQKMKFEW</sequence>
<dbReference type="EMBL" id="KU140623">
    <property type="protein sequence ID" value="AMP35152.1"/>
    <property type="molecule type" value="Genomic_DNA"/>
</dbReference>
<evidence type="ECO:0000256" key="1">
    <source>
        <dbReference type="SAM" id="Phobius"/>
    </source>
</evidence>
<keyword evidence="1" id="KW-0472">Membrane</keyword>
<dbReference type="NCBIfam" id="TIGR04361">
    <property type="entry name" value="TrbK_Ti"/>
    <property type="match status" value="1"/>
</dbReference>
<keyword evidence="2" id="KW-0614">Plasmid</keyword>
<reference evidence="2" key="1">
    <citation type="submission" date="2015-11" db="EMBL/GenBank/DDBJ databases">
        <title>Molecular characterization of pSinB plasmid of arsenite oxidizing, metalotolerant Sinorhizobium sp. M14 - insight into the heavy metal resistome of sinorhizobial extrachromosomal replicons.</title>
        <authorList>
            <person name="Romaniuk K."/>
            <person name="Decewicz P."/>
            <person name="Mielnicki S."/>
            <person name="Sklodowska A."/>
            <person name="Dziewit L."/>
            <person name="Drewniak L."/>
        </authorList>
    </citation>
    <scope>NUCLEOTIDE SEQUENCE</scope>
    <source>
        <strain evidence="2">M14</strain>
        <plasmid evidence="2">pSinB</plasmid>
    </source>
</reference>
<dbReference type="InterPro" id="IPR020065">
    <property type="entry name" value="Conjugal_tfr_protein_TrbK"/>
</dbReference>
<proteinExistence type="predicted"/>
<geneLocation type="plasmid" evidence="2">
    <name>pSinB</name>
</geneLocation>
<evidence type="ECO:0000313" key="2">
    <source>
        <dbReference type="EMBL" id="AMP35152.1"/>
    </source>
</evidence>
<organism evidence="2">
    <name type="scientific">Sinorhizobium sp. M14</name>
    <dbReference type="NCBI Taxonomy" id="430451"/>
    <lineage>
        <taxon>Bacteria</taxon>
        <taxon>Pseudomonadati</taxon>
        <taxon>Pseudomonadota</taxon>
        <taxon>Alphaproteobacteria</taxon>
        <taxon>Hyphomicrobiales</taxon>
        <taxon>Rhizobiaceae</taxon>
        <taxon>Sinorhizobium/Ensifer group</taxon>
        <taxon>Sinorhizobium</taxon>
    </lineage>
</organism>
<feature type="transmembrane region" description="Helical" evidence="1">
    <location>
        <begin position="6"/>
        <end position="26"/>
    </location>
</feature>
<protein>
    <submittedName>
        <fullName evidence="2">Putative transfer TrbK protein</fullName>
    </submittedName>
</protein>
<accession>A0A142BPZ4</accession>
<keyword evidence="1" id="KW-0812">Transmembrane</keyword>
<dbReference type="RefSeq" id="WP_115422154.1">
    <property type="nucleotide sequence ID" value="NZ_KU140623.1"/>
</dbReference>
<keyword evidence="1" id="KW-1133">Transmembrane helix</keyword>
<name>A0A142BPZ4_9HYPH</name>
<gene>
    <name evidence="2" type="ORF">pSinB_293</name>
</gene>